<feature type="signal peptide" evidence="2">
    <location>
        <begin position="1"/>
        <end position="20"/>
    </location>
</feature>
<gene>
    <name evidence="3" type="ORF">ACFFRI_15625</name>
</gene>
<dbReference type="Proteomes" id="UP001589750">
    <property type="component" value="Unassembled WGS sequence"/>
</dbReference>
<evidence type="ECO:0000256" key="2">
    <source>
        <dbReference type="SAM" id="SignalP"/>
    </source>
</evidence>
<keyword evidence="2" id="KW-0732">Signal</keyword>
<reference evidence="3 4" key="1">
    <citation type="submission" date="2024-09" db="EMBL/GenBank/DDBJ databases">
        <authorList>
            <person name="Sun Q."/>
            <person name="Mori K."/>
        </authorList>
    </citation>
    <scope>NUCLEOTIDE SEQUENCE [LARGE SCALE GENOMIC DNA]</scope>
    <source>
        <strain evidence="3 4">JCM 9626</strain>
    </source>
</reference>
<comment type="caution">
    <text evidence="3">The sequence shown here is derived from an EMBL/GenBank/DDBJ whole genome shotgun (WGS) entry which is preliminary data.</text>
</comment>
<evidence type="ECO:0000256" key="1">
    <source>
        <dbReference type="SAM" id="MobiDB-lite"/>
    </source>
</evidence>
<dbReference type="RefSeq" id="WP_140010145.1">
    <property type="nucleotide sequence ID" value="NZ_JBHMDG010000021.1"/>
</dbReference>
<keyword evidence="4" id="KW-1185">Reference proteome</keyword>
<proteinExistence type="predicted"/>
<evidence type="ECO:0000313" key="3">
    <source>
        <dbReference type="EMBL" id="MFB9314486.1"/>
    </source>
</evidence>
<name>A0ABV5KCM0_9ACTN</name>
<feature type="region of interest" description="Disordered" evidence="1">
    <location>
        <begin position="26"/>
        <end position="46"/>
    </location>
</feature>
<accession>A0ABV5KCM0</accession>
<feature type="chain" id="PRO_5047105519" evidence="2">
    <location>
        <begin position="21"/>
        <end position="570"/>
    </location>
</feature>
<evidence type="ECO:0000313" key="4">
    <source>
        <dbReference type="Proteomes" id="UP001589750"/>
    </source>
</evidence>
<sequence>MRRAIAPAVLALVGVLGALGAPGTPTPAAPAAAASAHQGHGVHDDPAARVQPQLAVTTTHAVVAADRVLRVRLSCSAAQRCTGQRWLRVGTVVGRRVSYSVPARRTQTVSFTLTSAQLALVPASGAVQAKVGTAARTPARRPDRHFVVALRRPATAPVPATSYAYTDRNWTPSAYDTCSAALHRSYAVVGPDGKLYPGWHPPVVTDPATGESCTFGHEHGDDPRTSDVYDLVVDQFRSLDFPDRAGLPFGYVSEQLTAYAGQHADVATRHEDNVGHKVIVRNDVRLVAAEPRGYVYTTDADGNRVPVTCDFLMKVHQGSHSADATANNAHELVYAAACNDGTRLVTSLMTRFGNPNEFTRSCDASVTVPTSGSNLPAGDGGRRRIPDRECIDDYVLVDPDLGGAHTDPWGVYEVWESTNRIVAADGRTLAAFDPWFGVRNPARYYDAPGLPAAPVVGAAWLTDPADGGVVDADPWLPLTGQEPFAASDPRSPFDGAERDFYLGQTVVTNDGGPTRWWTDPYGEHGGPVPFVGAVPQLVSATDTSSYPFLERRTFDKDADFGDGQHVHAPN</sequence>
<protein>
    <submittedName>
        <fullName evidence="3">Uncharacterized protein</fullName>
    </submittedName>
</protein>
<dbReference type="EMBL" id="JBHMDG010000021">
    <property type="protein sequence ID" value="MFB9314486.1"/>
    <property type="molecule type" value="Genomic_DNA"/>
</dbReference>
<organism evidence="3 4">
    <name type="scientific">Nocardioides plantarum</name>
    <dbReference type="NCBI Taxonomy" id="29299"/>
    <lineage>
        <taxon>Bacteria</taxon>
        <taxon>Bacillati</taxon>
        <taxon>Actinomycetota</taxon>
        <taxon>Actinomycetes</taxon>
        <taxon>Propionibacteriales</taxon>
        <taxon>Nocardioidaceae</taxon>
        <taxon>Nocardioides</taxon>
    </lineage>
</organism>